<name>A0AAD5XG72_9FUNG</name>
<dbReference type="Proteomes" id="UP001211907">
    <property type="component" value="Unassembled WGS sequence"/>
</dbReference>
<sequence>MHSPSHASHRATQPQFTEVVSQEFTVGKVDAGMAILLSHNHHLIEFPATILPDGVTTGSIINITVERNHDEERRKREEFLDLQDQILAQFAQEPEVPILTLKSVTQTSAIVSWKPLVLNNATLKGIDIYRNNQKTSFNVPLTAVSAKLSGLEINHDYDVHLVIRTSAGTYESNKINFKTHTLDNLTGINVSFGHLTNPTEAANLIQLIKRIGAKYTEELSTDNTHLICVYAKGPKYEKAKEWSIPCVSPEFLKACEGNSRIMPSHSYYVEASE</sequence>
<comment type="caution">
    <text evidence="3">The sequence shown here is derived from an EMBL/GenBank/DDBJ whole genome shotgun (WGS) entry which is preliminary data.</text>
</comment>
<keyword evidence="4" id="KW-1185">Reference proteome</keyword>
<dbReference type="GO" id="GO:0046983">
    <property type="term" value="F:protein dimerization activity"/>
    <property type="evidence" value="ECO:0007669"/>
    <property type="project" value="InterPro"/>
</dbReference>
<dbReference type="SUPFAM" id="SSF52113">
    <property type="entry name" value="BRCT domain"/>
    <property type="match status" value="1"/>
</dbReference>
<protein>
    <submittedName>
        <fullName evidence="3">Chitin synthase, class 5</fullName>
    </submittedName>
</protein>
<dbReference type="InterPro" id="IPR036420">
    <property type="entry name" value="BRCT_dom_sf"/>
</dbReference>
<evidence type="ECO:0000313" key="4">
    <source>
        <dbReference type="Proteomes" id="UP001211907"/>
    </source>
</evidence>
<dbReference type="InterPro" id="IPR036116">
    <property type="entry name" value="FN3_sf"/>
</dbReference>
<dbReference type="EMBL" id="JADGJH010000154">
    <property type="protein sequence ID" value="KAJ3135782.1"/>
    <property type="molecule type" value="Genomic_DNA"/>
</dbReference>
<dbReference type="Pfam" id="PF12738">
    <property type="entry name" value="PTCB-BRCT"/>
    <property type="match status" value="1"/>
</dbReference>
<dbReference type="GO" id="GO:0005802">
    <property type="term" value="C:trans-Golgi network"/>
    <property type="evidence" value="ECO:0007669"/>
    <property type="project" value="TreeGrafter"/>
</dbReference>
<dbReference type="SUPFAM" id="SSF49265">
    <property type="entry name" value="Fibronectin type III"/>
    <property type="match status" value="1"/>
</dbReference>
<accession>A0AAD5XG72</accession>
<dbReference type="GO" id="GO:0006893">
    <property type="term" value="P:Golgi to plasma membrane transport"/>
    <property type="evidence" value="ECO:0007669"/>
    <property type="project" value="TreeGrafter"/>
</dbReference>
<evidence type="ECO:0000259" key="1">
    <source>
        <dbReference type="PROSITE" id="PS50172"/>
    </source>
</evidence>
<dbReference type="Pfam" id="PF16893">
    <property type="entry name" value="fn3_2"/>
    <property type="match status" value="1"/>
</dbReference>
<evidence type="ECO:0000259" key="2">
    <source>
        <dbReference type="PROSITE" id="PS50853"/>
    </source>
</evidence>
<dbReference type="InterPro" id="IPR031669">
    <property type="entry name" value="Fn3_2"/>
</dbReference>
<dbReference type="CDD" id="cd00063">
    <property type="entry name" value="FN3"/>
    <property type="match status" value="1"/>
</dbReference>
<dbReference type="PANTHER" id="PTHR47351:SF1">
    <property type="entry name" value="CHITIN BIOSYNTHESIS PROTEIN CHS5"/>
    <property type="match status" value="1"/>
</dbReference>
<feature type="domain" description="BRCT" evidence="1">
    <location>
        <begin position="180"/>
        <end position="269"/>
    </location>
</feature>
<dbReference type="InterPro" id="IPR001357">
    <property type="entry name" value="BRCT_dom"/>
</dbReference>
<reference evidence="3" key="1">
    <citation type="submission" date="2020-05" db="EMBL/GenBank/DDBJ databases">
        <title>Phylogenomic resolution of chytrid fungi.</title>
        <authorList>
            <person name="Stajich J.E."/>
            <person name="Amses K."/>
            <person name="Simmons R."/>
            <person name="Seto K."/>
            <person name="Myers J."/>
            <person name="Bonds A."/>
            <person name="Quandt C.A."/>
            <person name="Barry K."/>
            <person name="Liu P."/>
            <person name="Grigoriev I."/>
            <person name="Longcore J.E."/>
            <person name="James T.Y."/>
        </authorList>
    </citation>
    <scope>NUCLEOTIDE SEQUENCE</scope>
    <source>
        <strain evidence="3">JEL0513</strain>
    </source>
</reference>
<dbReference type="AlphaFoldDB" id="A0AAD5XG72"/>
<dbReference type="InterPro" id="IPR031673">
    <property type="entry name" value="Chs5_N"/>
</dbReference>
<dbReference type="PANTHER" id="PTHR47351">
    <property type="entry name" value="CHITIN BIOSYNTHESIS PROTEIN CHS5"/>
    <property type="match status" value="1"/>
</dbReference>
<dbReference type="InterPro" id="IPR052827">
    <property type="entry name" value="CHS_Export/Cell_Fusion_Reg"/>
</dbReference>
<dbReference type="InterPro" id="IPR013783">
    <property type="entry name" value="Ig-like_fold"/>
</dbReference>
<dbReference type="PROSITE" id="PS50172">
    <property type="entry name" value="BRCT"/>
    <property type="match status" value="1"/>
</dbReference>
<dbReference type="Gene3D" id="6.20.120.50">
    <property type="match status" value="1"/>
</dbReference>
<dbReference type="PROSITE" id="PS50853">
    <property type="entry name" value="FN3"/>
    <property type="match status" value="1"/>
</dbReference>
<dbReference type="Gene3D" id="3.40.50.10190">
    <property type="entry name" value="BRCT domain"/>
    <property type="match status" value="1"/>
</dbReference>
<gene>
    <name evidence="3" type="primary">CHS5</name>
    <name evidence="3" type="ORF">HK100_002327</name>
</gene>
<dbReference type="GO" id="GO:0034044">
    <property type="term" value="C:exomer complex"/>
    <property type="evidence" value="ECO:0007669"/>
    <property type="project" value="TreeGrafter"/>
</dbReference>
<proteinExistence type="predicted"/>
<dbReference type="Pfam" id="PF16892">
    <property type="entry name" value="CHS5_N"/>
    <property type="match status" value="1"/>
</dbReference>
<dbReference type="SMART" id="SM00292">
    <property type="entry name" value="BRCT"/>
    <property type="match status" value="1"/>
</dbReference>
<dbReference type="Gene3D" id="2.60.40.10">
    <property type="entry name" value="Immunoglobulins"/>
    <property type="match status" value="1"/>
</dbReference>
<dbReference type="InterPro" id="IPR003961">
    <property type="entry name" value="FN3_dom"/>
</dbReference>
<dbReference type="CDD" id="cd13945">
    <property type="entry name" value="Chs5_N"/>
    <property type="match status" value="1"/>
</dbReference>
<feature type="domain" description="Fibronectin type-III" evidence="2">
    <location>
        <begin position="93"/>
        <end position="184"/>
    </location>
</feature>
<dbReference type="GO" id="GO:0000747">
    <property type="term" value="P:conjugation with cellular fusion"/>
    <property type="evidence" value="ECO:0007669"/>
    <property type="project" value="TreeGrafter"/>
</dbReference>
<organism evidence="3 4">
    <name type="scientific">Physocladia obscura</name>
    <dbReference type="NCBI Taxonomy" id="109957"/>
    <lineage>
        <taxon>Eukaryota</taxon>
        <taxon>Fungi</taxon>
        <taxon>Fungi incertae sedis</taxon>
        <taxon>Chytridiomycota</taxon>
        <taxon>Chytridiomycota incertae sedis</taxon>
        <taxon>Chytridiomycetes</taxon>
        <taxon>Chytridiales</taxon>
        <taxon>Chytriomycetaceae</taxon>
        <taxon>Physocladia</taxon>
    </lineage>
</organism>
<evidence type="ECO:0000313" key="3">
    <source>
        <dbReference type="EMBL" id="KAJ3135782.1"/>
    </source>
</evidence>